<name>A0A164QN59_9AGAM</name>
<dbReference type="STRING" id="1314777.A0A164QN59"/>
<accession>A0A164QN59</accession>
<dbReference type="Proteomes" id="UP000076722">
    <property type="component" value="Unassembled WGS sequence"/>
</dbReference>
<proteinExistence type="predicted"/>
<organism evidence="1 2">
    <name type="scientific">Sistotremastrum niveocremeum HHB9708</name>
    <dbReference type="NCBI Taxonomy" id="1314777"/>
    <lineage>
        <taxon>Eukaryota</taxon>
        <taxon>Fungi</taxon>
        <taxon>Dikarya</taxon>
        <taxon>Basidiomycota</taxon>
        <taxon>Agaricomycotina</taxon>
        <taxon>Agaricomycetes</taxon>
        <taxon>Sistotremastrales</taxon>
        <taxon>Sistotremastraceae</taxon>
        <taxon>Sertulicium</taxon>
        <taxon>Sertulicium niveocremeum</taxon>
    </lineage>
</organism>
<evidence type="ECO:0000313" key="1">
    <source>
        <dbReference type="EMBL" id="KZS89812.1"/>
    </source>
</evidence>
<gene>
    <name evidence="1" type="ORF">SISNIDRAFT_416515</name>
</gene>
<dbReference type="EMBL" id="KV419425">
    <property type="protein sequence ID" value="KZS89812.1"/>
    <property type="molecule type" value="Genomic_DNA"/>
</dbReference>
<evidence type="ECO:0000313" key="2">
    <source>
        <dbReference type="Proteomes" id="UP000076722"/>
    </source>
</evidence>
<protein>
    <submittedName>
        <fullName evidence="1">Uncharacterized protein</fullName>
    </submittedName>
</protein>
<feature type="non-terminal residue" evidence="1">
    <location>
        <position position="149"/>
    </location>
</feature>
<dbReference type="AlphaFoldDB" id="A0A164QN59"/>
<keyword evidence="2" id="KW-1185">Reference proteome</keyword>
<reference evidence="1 2" key="1">
    <citation type="journal article" date="2016" name="Mol. Biol. Evol.">
        <title>Comparative Genomics of Early-Diverging Mushroom-Forming Fungi Provides Insights into the Origins of Lignocellulose Decay Capabilities.</title>
        <authorList>
            <person name="Nagy L.G."/>
            <person name="Riley R."/>
            <person name="Tritt A."/>
            <person name="Adam C."/>
            <person name="Daum C."/>
            <person name="Floudas D."/>
            <person name="Sun H."/>
            <person name="Yadav J.S."/>
            <person name="Pangilinan J."/>
            <person name="Larsson K.H."/>
            <person name="Matsuura K."/>
            <person name="Barry K."/>
            <person name="Labutti K."/>
            <person name="Kuo R."/>
            <person name="Ohm R.A."/>
            <person name="Bhattacharya S.S."/>
            <person name="Shirouzu T."/>
            <person name="Yoshinaga Y."/>
            <person name="Martin F.M."/>
            <person name="Grigoriev I.V."/>
            <person name="Hibbett D.S."/>
        </authorList>
    </citation>
    <scope>NUCLEOTIDE SEQUENCE [LARGE SCALE GENOMIC DNA]</scope>
    <source>
        <strain evidence="1 2">HHB9708</strain>
    </source>
</reference>
<sequence>MAPFAKGDLACLSNENFWLPKEKARELALRFAGPIKILGTYDHVAFELDLPAPPRQRGNYTSLLRNPHPKADRRFPGCAADQILSFGERSANWAIAKISAHLVKTNNSKFGVHHQTGDKLWLPYADVIRTERFVVYLDLDEASGISGLR</sequence>